<proteinExistence type="predicted"/>
<evidence type="ECO:0000313" key="2">
    <source>
        <dbReference type="Proteomes" id="UP000287247"/>
    </source>
</evidence>
<sequence>MKVQLKLIFNSKNGMNDVELCQYLMEKLGILSPDELNLIWQFIDNLTQEKASNKSDNYLIEKALKKWQFLIKNNQEMENKNPLSENEIKIICQFLGQANQSRPVGLAKEEFAVPDDFNNPLPDEVLDLFYPQ</sequence>
<reference evidence="2" key="1">
    <citation type="submission" date="2017-05" db="EMBL/GenBank/DDBJ databases">
        <title>Physiological properties and genetic analysis related to exopolysaccharide production of fresh-water unicellular cyanobacterium Aphanothece sacrum, Suizenji Nori, that has been cultured as a food source in Japan.</title>
        <authorList>
            <person name="Kanesaki Y."/>
            <person name="Yoshikawa S."/>
            <person name="Ohki K."/>
        </authorList>
    </citation>
    <scope>NUCLEOTIDE SEQUENCE [LARGE SCALE GENOMIC DNA]</scope>
    <source>
        <strain evidence="2">FPU1</strain>
    </source>
</reference>
<dbReference type="Proteomes" id="UP000287247">
    <property type="component" value="Unassembled WGS sequence"/>
</dbReference>
<accession>A0A401IEX7</accession>
<keyword evidence="2" id="KW-1185">Reference proteome</keyword>
<evidence type="ECO:0000313" key="1">
    <source>
        <dbReference type="EMBL" id="GBF79794.1"/>
    </source>
</evidence>
<organism evidence="1 2">
    <name type="scientific">Aphanothece sacrum FPU1</name>
    <dbReference type="NCBI Taxonomy" id="1920663"/>
    <lineage>
        <taxon>Bacteria</taxon>
        <taxon>Bacillati</taxon>
        <taxon>Cyanobacteriota</taxon>
        <taxon>Cyanophyceae</taxon>
        <taxon>Oscillatoriophycideae</taxon>
        <taxon>Chroococcales</taxon>
        <taxon>Aphanothecaceae</taxon>
        <taxon>Aphanothece</taxon>
    </lineage>
</organism>
<name>A0A401IEX7_APHSA</name>
<protein>
    <submittedName>
        <fullName evidence="1">Uncharacterized protein</fullName>
    </submittedName>
</protein>
<dbReference type="AlphaFoldDB" id="A0A401IEX7"/>
<dbReference type="EMBL" id="BDQK01000005">
    <property type="protein sequence ID" value="GBF79794.1"/>
    <property type="molecule type" value="Genomic_DNA"/>
</dbReference>
<comment type="caution">
    <text evidence="1">The sequence shown here is derived from an EMBL/GenBank/DDBJ whole genome shotgun (WGS) entry which is preliminary data.</text>
</comment>
<gene>
    <name evidence="1" type="ORF">AsFPU1_1194</name>
</gene>